<organism evidence="7 8">
    <name type="scientific">Protopolystoma xenopodis</name>
    <dbReference type="NCBI Taxonomy" id="117903"/>
    <lineage>
        <taxon>Eukaryota</taxon>
        <taxon>Metazoa</taxon>
        <taxon>Spiralia</taxon>
        <taxon>Lophotrochozoa</taxon>
        <taxon>Platyhelminthes</taxon>
        <taxon>Monogenea</taxon>
        <taxon>Polyopisthocotylea</taxon>
        <taxon>Polystomatidea</taxon>
        <taxon>Polystomatidae</taxon>
        <taxon>Protopolystoma</taxon>
    </lineage>
</organism>
<name>A0A448X3Z0_9PLAT</name>
<dbReference type="PANTHER" id="PTHR10782">
    <property type="entry name" value="ZINC FINGER MIZ DOMAIN-CONTAINING PROTEIN"/>
    <property type="match status" value="1"/>
</dbReference>
<evidence type="ECO:0000256" key="2">
    <source>
        <dbReference type="ARBA" id="ARBA00022771"/>
    </source>
</evidence>
<feature type="region of interest" description="Disordered" evidence="5">
    <location>
        <begin position="1"/>
        <end position="48"/>
    </location>
</feature>
<evidence type="ECO:0000256" key="1">
    <source>
        <dbReference type="ARBA" id="ARBA00022723"/>
    </source>
</evidence>
<dbReference type="SUPFAM" id="SSF57850">
    <property type="entry name" value="RING/U-box"/>
    <property type="match status" value="1"/>
</dbReference>
<evidence type="ECO:0000259" key="6">
    <source>
        <dbReference type="PROSITE" id="PS51044"/>
    </source>
</evidence>
<evidence type="ECO:0000256" key="4">
    <source>
        <dbReference type="PROSITE-ProRule" id="PRU00452"/>
    </source>
</evidence>
<dbReference type="GO" id="GO:0016925">
    <property type="term" value="P:protein sumoylation"/>
    <property type="evidence" value="ECO:0007669"/>
    <property type="project" value="TreeGrafter"/>
</dbReference>
<evidence type="ECO:0000313" key="8">
    <source>
        <dbReference type="Proteomes" id="UP000784294"/>
    </source>
</evidence>
<evidence type="ECO:0000256" key="3">
    <source>
        <dbReference type="ARBA" id="ARBA00022833"/>
    </source>
</evidence>
<dbReference type="GO" id="GO:0061665">
    <property type="term" value="F:SUMO ligase activity"/>
    <property type="evidence" value="ECO:0007669"/>
    <property type="project" value="TreeGrafter"/>
</dbReference>
<dbReference type="CDD" id="cd16650">
    <property type="entry name" value="SP-RING_PIAS-like"/>
    <property type="match status" value="1"/>
</dbReference>
<dbReference type="Gene3D" id="3.30.40.10">
    <property type="entry name" value="Zinc/RING finger domain, C3HC4 (zinc finger)"/>
    <property type="match status" value="1"/>
</dbReference>
<dbReference type="GO" id="GO:0008270">
    <property type="term" value="F:zinc ion binding"/>
    <property type="evidence" value="ECO:0007669"/>
    <property type="project" value="UniProtKB-KW"/>
</dbReference>
<dbReference type="InterPro" id="IPR004181">
    <property type="entry name" value="Znf_MIZ"/>
</dbReference>
<dbReference type="EMBL" id="CAAALY010086942">
    <property type="protein sequence ID" value="VEL27390.1"/>
    <property type="molecule type" value="Genomic_DNA"/>
</dbReference>
<evidence type="ECO:0000313" key="7">
    <source>
        <dbReference type="EMBL" id="VEL27390.1"/>
    </source>
</evidence>
<gene>
    <name evidence="7" type="ORF">PXEA_LOCUS20830</name>
</gene>
<protein>
    <recommendedName>
        <fullName evidence="6">SP-RING-type domain-containing protein</fullName>
    </recommendedName>
</protein>
<feature type="domain" description="SP-RING-type" evidence="6">
    <location>
        <begin position="87"/>
        <end position="158"/>
    </location>
</feature>
<accession>A0A448X3Z0</accession>
<keyword evidence="3" id="KW-0862">Zinc</keyword>
<keyword evidence="2 4" id="KW-0863">Zinc-finger</keyword>
<keyword evidence="1" id="KW-0479">Metal-binding</keyword>
<proteinExistence type="predicted"/>
<dbReference type="InterPro" id="IPR013083">
    <property type="entry name" value="Znf_RING/FYVE/PHD"/>
</dbReference>
<dbReference type="Pfam" id="PF02891">
    <property type="entry name" value="zf-MIZ"/>
    <property type="match status" value="1"/>
</dbReference>
<feature type="compositionally biased region" description="Basic residues" evidence="5">
    <location>
        <begin position="22"/>
        <end position="32"/>
    </location>
</feature>
<keyword evidence="8" id="KW-1185">Reference proteome</keyword>
<comment type="caution">
    <text evidence="7">The sequence shown here is derived from an EMBL/GenBank/DDBJ whole genome shotgun (WGS) entry which is preliminary data.</text>
</comment>
<dbReference type="PROSITE" id="PS51044">
    <property type="entry name" value="ZF_SP_RING"/>
    <property type="match status" value="1"/>
</dbReference>
<evidence type="ECO:0000256" key="5">
    <source>
        <dbReference type="SAM" id="MobiDB-lite"/>
    </source>
</evidence>
<feature type="compositionally biased region" description="Basic and acidic residues" evidence="5">
    <location>
        <begin position="1"/>
        <end position="21"/>
    </location>
</feature>
<dbReference type="PANTHER" id="PTHR10782:SF4">
    <property type="entry name" value="TONALLI, ISOFORM E"/>
    <property type="match status" value="1"/>
</dbReference>
<dbReference type="Proteomes" id="UP000784294">
    <property type="component" value="Unassembled WGS sequence"/>
</dbReference>
<dbReference type="AlphaFoldDB" id="A0A448X3Z0"/>
<reference evidence="7" key="1">
    <citation type="submission" date="2018-11" db="EMBL/GenBank/DDBJ databases">
        <authorList>
            <consortium name="Pathogen Informatics"/>
        </authorList>
    </citation>
    <scope>NUCLEOTIDE SEQUENCE</scope>
</reference>
<dbReference type="GO" id="GO:0000785">
    <property type="term" value="C:chromatin"/>
    <property type="evidence" value="ECO:0007669"/>
    <property type="project" value="TreeGrafter"/>
</dbReference>
<sequence>MADQKEIVDKLSPRDSNDGNHKRTINGHNKTRARLDLPDVVPGNNDGSKLWPPAKTKGLTDCGQANEAIHGLEINNINAITDEDEDDDDDLVMPNIVPAQILCPLSKCRIELPVRGRKCRHIQCFDASTYLLINERKPSWKCPVCDGPASYEDLIVDG</sequence>
<dbReference type="OrthoDB" id="6287745at2759"/>